<organism evidence="2 3">
    <name type="scientific">Streptomyces celluloflavus</name>
    <dbReference type="NCBI Taxonomy" id="58344"/>
    <lineage>
        <taxon>Bacteria</taxon>
        <taxon>Bacillati</taxon>
        <taxon>Actinomycetota</taxon>
        <taxon>Actinomycetes</taxon>
        <taxon>Kitasatosporales</taxon>
        <taxon>Streptomycetaceae</taxon>
        <taxon>Streptomyces</taxon>
    </lineage>
</organism>
<keyword evidence="3" id="KW-1185">Reference proteome</keyword>
<gene>
    <name evidence="2" type="ORF">ACH4GP_07240</name>
</gene>
<feature type="region of interest" description="Disordered" evidence="1">
    <location>
        <begin position="65"/>
        <end position="95"/>
    </location>
</feature>
<accession>A0ABW7R808</accession>
<evidence type="ECO:0000256" key="1">
    <source>
        <dbReference type="SAM" id="MobiDB-lite"/>
    </source>
</evidence>
<evidence type="ECO:0000313" key="2">
    <source>
        <dbReference type="EMBL" id="MFH8584175.1"/>
    </source>
</evidence>
<name>A0ABW7R808_9ACTN</name>
<comment type="caution">
    <text evidence="2">The sequence shown here is derived from an EMBL/GenBank/DDBJ whole genome shotgun (WGS) entry which is preliminary data.</text>
</comment>
<dbReference type="RefSeq" id="WP_367431902.1">
    <property type="nucleotide sequence ID" value="NZ_CP108413.1"/>
</dbReference>
<sequence>MRHDDTRREVVAEPARPVDDGTTVSLLDRLHDSFVNDEDLDDDLDLILSLESALLTAKDAERLTPQPLQDGRAGIRVRLPSRAGTPGSKTTRPYG</sequence>
<protein>
    <submittedName>
        <fullName evidence="2">Uncharacterized protein</fullName>
    </submittedName>
</protein>
<dbReference type="Proteomes" id="UP001610990">
    <property type="component" value="Unassembled WGS sequence"/>
</dbReference>
<reference evidence="2 3" key="1">
    <citation type="submission" date="2024-10" db="EMBL/GenBank/DDBJ databases">
        <title>The Natural Products Discovery Center: Release of the First 8490 Sequenced Strains for Exploring Actinobacteria Biosynthetic Diversity.</title>
        <authorList>
            <person name="Kalkreuter E."/>
            <person name="Kautsar S.A."/>
            <person name="Yang D."/>
            <person name="Bader C.D."/>
            <person name="Teijaro C.N."/>
            <person name="Fluegel L."/>
            <person name="Davis C.M."/>
            <person name="Simpson J.R."/>
            <person name="Lauterbach L."/>
            <person name="Steele A.D."/>
            <person name="Gui C."/>
            <person name="Meng S."/>
            <person name="Li G."/>
            <person name="Viehrig K."/>
            <person name="Ye F."/>
            <person name="Su P."/>
            <person name="Kiefer A.F."/>
            <person name="Nichols A."/>
            <person name="Cepeda A.J."/>
            <person name="Yan W."/>
            <person name="Fan B."/>
            <person name="Jiang Y."/>
            <person name="Adhikari A."/>
            <person name="Zheng C.-J."/>
            <person name="Schuster L."/>
            <person name="Cowan T.M."/>
            <person name="Smanski M.J."/>
            <person name="Chevrette M.G."/>
            <person name="De Carvalho L.P.S."/>
            <person name="Shen B."/>
        </authorList>
    </citation>
    <scope>NUCLEOTIDE SEQUENCE [LARGE SCALE GENOMIC DNA]</scope>
    <source>
        <strain evidence="2 3">NPDC018013</strain>
    </source>
</reference>
<evidence type="ECO:0000313" key="3">
    <source>
        <dbReference type="Proteomes" id="UP001610990"/>
    </source>
</evidence>
<proteinExistence type="predicted"/>
<dbReference type="EMBL" id="JBIRGH010000003">
    <property type="protein sequence ID" value="MFH8584175.1"/>
    <property type="molecule type" value="Genomic_DNA"/>
</dbReference>